<keyword evidence="4" id="KW-0862">Zinc</keyword>
<keyword evidence="1" id="KW-0479">Metal-binding</keyword>
<evidence type="ECO:0000313" key="9">
    <source>
        <dbReference type="RefSeq" id="XP_052746396.1"/>
    </source>
</evidence>
<feature type="domain" description="C2H2-type" evidence="7">
    <location>
        <begin position="533"/>
        <end position="561"/>
    </location>
</feature>
<feature type="domain" description="C2H2-type" evidence="7">
    <location>
        <begin position="294"/>
        <end position="316"/>
    </location>
</feature>
<dbReference type="PROSITE" id="PS50157">
    <property type="entry name" value="ZINC_FINGER_C2H2_2"/>
    <property type="match status" value="8"/>
</dbReference>
<feature type="domain" description="C2H2-type" evidence="7">
    <location>
        <begin position="377"/>
        <end position="407"/>
    </location>
</feature>
<gene>
    <name evidence="9" type="primary">LOC112053745</name>
</gene>
<dbReference type="InterPro" id="IPR013087">
    <property type="entry name" value="Znf_C2H2_type"/>
</dbReference>
<feature type="compositionally biased region" description="Basic residues" evidence="6">
    <location>
        <begin position="213"/>
        <end position="226"/>
    </location>
</feature>
<feature type="domain" description="C2H2-type" evidence="7">
    <location>
        <begin position="568"/>
        <end position="596"/>
    </location>
</feature>
<dbReference type="Gene3D" id="3.30.160.60">
    <property type="entry name" value="Classic Zinc Finger"/>
    <property type="match status" value="6"/>
</dbReference>
<evidence type="ECO:0000313" key="8">
    <source>
        <dbReference type="Proteomes" id="UP001652582"/>
    </source>
</evidence>
<feature type="domain" description="C2H2-type" evidence="7">
    <location>
        <begin position="440"/>
        <end position="467"/>
    </location>
</feature>
<dbReference type="SMART" id="SM00355">
    <property type="entry name" value="ZnF_C2H2"/>
    <property type="match status" value="11"/>
</dbReference>
<dbReference type="PROSITE" id="PS00028">
    <property type="entry name" value="ZINC_FINGER_C2H2_1"/>
    <property type="match status" value="7"/>
</dbReference>
<dbReference type="GeneID" id="112053745"/>
<evidence type="ECO:0000256" key="2">
    <source>
        <dbReference type="ARBA" id="ARBA00022737"/>
    </source>
</evidence>
<keyword evidence="3 5" id="KW-0863">Zinc-finger</keyword>
<organism evidence="8 9">
    <name type="scientific">Bicyclus anynana</name>
    <name type="common">Squinting bush brown butterfly</name>
    <dbReference type="NCBI Taxonomy" id="110368"/>
    <lineage>
        <taxon>Eukaryota</taxon>
        <taxon>Metazoa</taxon>
        <taxon>Ecdysozoa</taxon>
        <taxon>Arthropoda</taxon>
        <taxon>Hexapoda</taxon>
        <taxon>Insecta</taxon>
        <taxon>Pterygota</taxon>
        <taxon>Neoptera</taxon>
        <taxon>Endopterygota</taxon>
        <taxon>Lepidoptera</taxon>
        <taxon>Glossata</taxon>
        <taxon>Ditrysia</taxon>
        <taxon>Papilionoidea</taxon>
        <taxon>Nymphalidae</taxon>
        <taxon>Satyrinae</taxon>
        <taxon>Satyrini</taxon>
        <taxon>Mycalesina</taxon>
        <taxon>Bicyclus</taxon>
    </lineage>
</organism>
<protein>
    <submittedName>
        <fullName evidence="9">RB-associated KRAB zinc finger protein isoform X1</fullName>
    </submittedName>
</protein>
<dbReference type="RefSeq" id="XP_052746396.1">
    <property type="nucleotide sequence ID" value="XM_052890436.1"/>
</dbReference>
<evidence type="ECO:0000256" key="5">
    <source>
        <dbReference type="PROSITE-ProRule" id="PRU00042"/>
    </source>
</evidence>
<evidence type="ECO:0000259" key="7">
    <source>
        <dbReference type="PROSITE" id="PS50157"/>
    </source>
</evidence>
<accession>A0ABM3M4K5</accession>
<dbReference type="SUPFAM" id="SSF57667">
    <property type="entry name" value="beta-beta-alpha zinc fingers"/>
    <property type="match status" value="6"/>
</dbReference>
<feature type="domain" description="C2H2-type" evidence="7">
    <location>
        <begin position="600"/>
        <end position="628"/>
    </location>
</feature>
<evidence type="ECO:0000256" key="3">
    <source>
        <dbReference type="ARBA" id="ARBA00022771"/>
    </source>
</evidence>
<feature type="domain" description="C2H2-type" evidence="7">
    <location>
        <begin position="413"/>
        <end position="440"/>
    </location>
</feature>
<keyword evidence="2" id="KW-0677">Repeat</keyword>
<dbReference type="Pfam" id="PF00096">
    <property type="entry name" value="zf-C2H2"/>
    <property type="match status" value="3"/>
</dbReference>
<evidence type="ECO:0000256" key="6">
    <source>
        <dbReference type="SAM" id="MobiDB-lite"/>
    </source>
</evidence>
<proteinExistence type="predicted"/>
<feature type="domain" description="C2H2-type" evidence="7">
    <location>
        <begin position="471"/>
        <end position="501"/>
    </location>
</feature>
<dbReference type="InterPro" id="IPR036236">
    <property type="entry name" value="Znf_C2H2_sf"/>
</dbReference>
<keyword evidence="8" id="KW-1185">Reference proteome</keyword>
<dbReference type="PANTHER" id="PTHR24379:SF121">
    <property type="entry name" value="C2H2-TYPE DOMAIN-CONTAINING PROTEIN"/>
    <property type="match status" value="1"/>
</dbReference>
<dbReference type="Proteomes" id="UP001652582">
    <property type="component" value="Chromosome 27"/>
</dbReference>
<dbReference type="PANTHER" id="PTHR24379">
    <property type="entry name" value="KRAB AND ZINC FINGER DOMAIN-CONTAINING"/>
    <property type="match status" value="1"/>
</dbReference>
<evidence type="ECO:0000256" key="4">
    <source>
        <dbReference type="ARBA" id="ARBA00022833"/>
    </source>
</evidence>
<evidence type="ECO:0000256" key="1">
    <source>
        <dbReference type="ARBA" id="ARBA00022723"/>
    </source>
</evidence>
<reference evidence="9" key="1">
    <citation type="submission" date="2025-08" db="UniProtKB">
        <authorList>
            <consortium name="RefSeq"/>
        </authorList>
    </citation>
    <scope>IDENTIFICATION</scope>
</reference>
<feature type="region of interest" description="Disordered" evidence="6">
    <location>
        <begin position="182"/>
        <end position="226"/>
    </location>
</feature>
<name>A0ABM3M4K5_BICAN</name>
<sequence length="674" mass="78542">MGEININIEGYNVNGICVGCLNYNRKMFYKDEVKWCFKLIANIEVPDGLSIQVCWECLARIQSIIKFTQQIKKSFDILIAYSEKQSFLNSPTDLSSHAVSRLSAKTFEIFSELPPKFEPPVVLGEEVKCEVDKIEDIEKEIAENEIQEVENLPEIEVKEEFEDTQSDIFQYNLDDLSQDAQQSSEDDLVLSQLKTEDGKKRKRGRKKKDDSKKVKRKKDKAKNSRKMKNLPESLVKLYKMEETEMQYVRQMDAANEAFLRLRHKCVHCLIGFNTSKQMEVHMNGKHAPKSENDYQCDICKAYFITKDNIKIHKKLHLIAYRCRKCNMLTTVKKIMLAHDCAKYAIEAVNVCPDCPDKAFSTKAKLLYHRSVAHQEKPQCDCCGKVFANKMTLKYHLKILPQNKDDKPKEKLSIPCKGCDKVFHSKKSYRAHVVIHDGLTYPCPVCGKLFQWKRNLARHMRNHREKEEGATHQCRECGKSFSSRDCYNNHMRLSKRHVHESTYVHSCHFCGKKFASRWCMNDHMDWEHLKIIKYQCSVCYKPFKTAKIMVAHMNNIHEGRNKREPDGEHLCEICGKSYKTVKRLKGHVWAMHTNRSEAKSFKCPLCPATFSWQTSIYKHIKMMHYTKRLKQPRVAAKKPEPYPGIELANRMQYFQQNIASNLAQSVPTQLDIVHT</sequence>